<name>A0ABM7ZJC4_9BACT</name>
<dbReference type="InterPro" id="IPR051311">
    <property type="entry name" value="DedA_domain"/>
</dbReference>
<dbReference type="Pfam" id="PF09335">
    <property type="entry name" value="VTT_dom"/>
    <property type="match status" value="1"/>
</dbReference>
<feature type="transmembrane region" description="Helical" evidence="6">
    <location>
        <begin position="139"/>
        <end position="165"/>
    </location>
</feature>
<comment type="subcellular location">
    <subcellularLocation>
        <location evidence="1">Cell membrane</location>
        <topology evidence="1">Multi-pass membrane protein</topology>
    </subcellularLocation>
</comment>
<evidence type="ECO:0000256" key="6">
    <source>
        <dbReference type="SAM" id="Phobius"/>
    </source>
</evidence>
<evidence type="ECO:0000259" key="7">
    <source>
        <dbReference type="Pfam" id="PF09335"/>
    </source>
</evidence>
<evidence type="ECO:0000256" key="4">
    <source>
        <dbReference type="ARBA" id="ARBA00022989"/>
    </source>
</evidence>
<feature type="domain" description="VTT" evidence="7">
    <location>
        <begin position="40"/>
        <end position="167"/>
    </location>
</feature>
<dbReference type="Proteomes" id="UP001062263">
    <property type="component" value="Chromosome"/>
</dbReference>
<accession>A0ABM7ZJC4</accession>
<evidence type="ECO:0000256" key="5">
    <source>
        <dbReference type="ARBA" id="ARBA00023136"/>
    </source>
</evidence>
<evidence type="ECO:0000313" key="8">
    <source>
        <dbReference type="EMBL" id="BDL44875.1"/>
    </source>
</evidence>
<feature type="transmembrane region" description="Helical" evidence="6">
    <location>
        <begin position="191"/>
        <end position="209"/>
    </location>
</feature>
<feature type="transmembrane region" description="Helical" evidence="6">
    <location>
        <begin position="59"/>
        <end position="83"/>
    </location>
</feature>
<dbReference type="EMBL" id="AP025943">
    <property type="protein sequence ID" value="BDL44875.1"/>
    <property type="molecule type" value="Genomic_DNA"/>
</dbReference>
<dbReference type="PANTHER" id="PTHR42709:SF6">
    <property type="entry name" value="UNDECAPRENYL PHOSPHATE TRANSPORTER A"/>
    <property type="match status" value="1"/>
</dbReference>
<protein>
    <submittedName>
        <fullName evidence="8">Membrane protein</fullName>
    </submittedName>
</protein>
<feature type="transmembrane region" description="Helical" evidence="6">
    <location>
        <begin position="21"/>
        <end position="39"/>
    </location>
</feature>
<evidence type="ECO:0000256" key="1">
    <source>
        <dbReference type="ARBA" id="ARBA00004651"/>
    </source>
</evidence>
<organism evidence="8 9">
    <name type="scientific">Akkermansia biwaensis</name>
    <dbReference type="NCBI Taxonomy" id="2946555"/>
    <lineage>
        <taxon>Bacteria</taxon>
        <taxon>Pseudomonadati</taxon>
        <taxon>Verrucomicrobiota</taxon>
        <taxon>Verrucomicrobiia</taxon>
        <taxon>Verrucomicrobiales</taxon>
        <taxon>Akkermansiaceae</taxon>
        <taxon>Akkermansia</taxon>
    </lineage>
</organism>
<keyword evidence="4 6" id="KW-1133">Transmembrane helix</keyword>
<gene>
    <name evidence="8" type="ORF">Abiwalacus_24490</name>
</gene>
<keyword evidence="5 6" id="KW-0472">Membrane</keyword>
<keyword evidence="2" id="KW-1003">Cell membrane</keyword>
<reference evidence="8" key="1">
    <citation type="submission" date="2022-06" db="EMBL/GenBank/DDBJ databases">
        <title>Akkermansia biwalacus sp. nov., an anaerobic mucin-degrading bacterium isolated from human intestine.</title>
        <authorList>
            <person name="Kobayashi Y."/>
            <person name="Inoue S."/>
            <person name="Kawahara T."/>
            <person name="Kohda N."/>
        </authorList>
    </citation>
    <scope>NUCLEOTIDE SEQUENCE</scope>
    <source>
        <strain evidence="8">WON2089</strain>
    </source>
</reference>
<proteinExistence type="predicted"/>
<keyword evidence="3 6" id="KW-0812">Transmembrane</keyword>
<evidence type="ECO:0000313" key="9">
    <source>
        <dbReference type="Proteomes" id="UP001062263"/>
    </source>
</evidence>
<sequence>MQYTRGMHELITLWMSWVQDWGYAGVIILMAMESSIFPVPSEVVIPPAAILSAQPDAPMSFWGVVLAGTFGSWLGSAITYVVARVVGRPVIMRWGKFFFMPPHKVEKAELFLQRYEVSGVFFARLLPVIRHLISIPAGIVRMGFGVFSLVTTLGAFAWCAVLAWYGHRIGERHPELLKSPEELIRTVKSESLPLILAVLVLAVCYIIMLRLTDKKKAEEGTESASPETDE</sequence>
<evidence type="ECO:0000256" key="3">
    <source>
        <dbReference type="ARBA" id="ARBA00022692"/>
    </source>
</evidence>
<dbReference type="InterPro" id="IPR032816">
    <property type="entry name" value="VTT_dom"/>
</dbReference>
<keyword evidence="9" id="KW-1185">Reference proteome</keyword>
<dbReference type="PANTHER" id="PTHR42709">
    <property type="entry name" value="ALKALINE PHOSPHATASE LIKE PROTEIN"/>
    <property type="match status" value="1"/>
</dbReference>
<evidence type="ECO:0000256" key="2">
    <source>
        <dbReference type="ARBA" id="ARBA00022475"/>
    </source>
</evidence>